<name>A0AA49BMM7_9CAUD</name>
<proteinExistence type="predicted"/>
<accession>A0AA49BMM7</accession>
<dbReference type="EMBL" id="OL455887">
    <property type="protein sequence ID" value="UJQ86123.1"/>
    <property type="molecule type" value="Genomic_DNA"/>
</dbReference>
<reference evidence="1 2" key="1">
    <citation type="submission" date="2021-11" db="EMBL/GenBank/DDBJ databases">
        <authorList>
            <person name="Harms R.C."/>
            <person name="Hussain Z."/>
            <person name="Phipps C."/>
            <person name="Ball S.L."/>
            <person name="Garlena R.A."/>
            <person name="Russell D.A."/>
            <person name="Jacobs-Sera D."/>
            <person name="Hatfull G.F."/>
        </authorList>
    </citation>
    <scope>NUCLEOTIDE SEQUENCE [LARGE SCALE GENOMIC DNA]</scope>
</reference>
<keyword evidence="2" id="KW-1185">Reference proteome</keyword>
<protein>
    <submittedName>
        <fullName evidence="1">Uncharacterized protein</fullName>
    </submittedName>
</protein>
<dbReference type="Proteomes" id="UP001200529">
    <property type="component" value="Segment"/>
</dbReference>
<evidence type="ECO:0000313" key="2">
    <source>
        <dbReference type="Proteomes" id="UP001200529"/>
    </source>
</evidence>
<gene>
    <name evidence="1" type="primary">54</name>
    <name evidence="1" type="ORF">ZANY_54</name>
</gene>
<organism evidence="1 2">
    <name type="scientific">Gordonia phage Zany</name>
    <dbReference type="NCBI Taxonomy" id="2910759"/>
    <lineage>
        <taxon>Viruses</taxon>
        <taxon>Duplodnaviria</taxon>
        <taxon>Heunggongvirae</taxon>
        <taxon>Uroviricota</taxon>
        <taxon>Caudoviricetes</taxon>
        <taxon>Dovevirinae</taxon>
        <taxon>Lambovirus</taxon>
        <taxon>Lambovirus zany</taxon>
    </lineage>
</organism>
<sequence>MPIQSEVALTCDGPRCHEKIVWEGEIAGPDDVYSDWLAEKMRESAIGSSWYIIDHETLKEDGEYYAFHDVQCLKRYFREHATKHKPSNWQPKLADAD</sequence>
<evidence type="ECO:0000313" key="1">
    <source>
        <dbReference type="EMBL" id="UJQ86123.1"/>
    </source>
</evidence>